<gene>
    <name evidence="2" type="ORF">Rhe02_93280</name>
</gene>
<dbReference type="InterPro" id="IPR037883">
    <property type="entry name" value="Knr4/Smi1-like_sf"/>
</dbReference>
<reference evidence="2" key="1">
    <citation type="submission" date="2021-01" db="EMBL/GenBank/DDBJ databases">
        <title>Whole genome shotgun sequence of Rhizocola hellebori NBRC 109834.</title>
        <authorList>
            <person name="Komaki H."/>
            <person name="Tamura T."/>
        </authorList>
    </citation>
    <scope>NUCLEOTIDE SEQUENCE</scope>
    <source>
        <strain evidence="2">NBRC 109834</strain>
    </source>
</reference>
<dbReference type="Pfam" id="PF09346">
    <property type="entry name" value="SMI1_KNR4"/>
    <property type="match status" value="1"/>
</dbReference>
<evidence type="ECO:0000313" key="2">
    <source>
        <dbReference type="EMBL" id="GIH11261.1"/>
    </source>
</evidence>
<protein>
    <recommendedName>
        <fullName evidence="1">Knr4/Smi1-like domain-containing protein</fullName>
    </recommendedName>
</protein>
<proteinExistence type="predicted"/>
<sequence length="192" mass="21843">MSMMATLQSIESWLRVNSPPTADSLQPRATQQQLDEAARFLDVQLPADLACLYLWHDGATAAGAPFEIAPTFSFMSLERALDAWTGRNQLYRRDLDRDSAFHDWQPHWLPIGVDICGDYVVVETAGETAGRIFESSFVNGACIDTAWSSPRDWAEQMLRSLTADRPFREHWRRDTTSRILTWRIEQTHGTAL</sequence>
<dbReference type="SMART" id="SM00860">
    <property type="entry name" value="SMI1_KNR4"/>
    <property type="match status" value="1"/>
</dbReference>
<dbReference type="RefSeq" id="WP_203914979.1">
    <property type="nucleotide sequence ID" value="NZ_BONY01000125.1"/>
</dbReference>
<dbReference type="SUPFAM" id="SSF160631">
    <property type="entry name" value="SMI1/KNR4-like"/>
    <property type="match status" value="1"/>
</dbReference>
<name>A0A8J3VMI5_9ACTN</name>
<keyword evidence="3" id="KW-1185">Reference proteome</keyword>
<dbReference type="EMBL" id="BONY01000125">
    <property type="protein sequence ID" value="GIH11261.1"/>
    <property type="molecule type" value="Genomic_DNA"/>
</dbReference>
<feature type="domain" description="Knr4/Smi1-like" evidence="1">
    <location>
        <begin position="28"/>
        <end position="160"/>
    </location>
</feature>
<accession>A0A8J3VMI5</accession>
<dbReference type="AlphaFoldDB" id="A0A8J3VMI5"/>
<dbReference type="Gene3D" id="3.40.1580.10">
    <property type="entry name" value="SMI1/KNR4-like"/>
    <property type="match status" value="1"/>
</dbReference>
<evidence type="ECO:0000313" key="3">
    <source>
        <dbReference type="Proteomes" id="UP000612899"/>
    </source>
</evidence>
<dbReference type="InterPro" id="IPR018958">
    <property type="entry name" value="Knr4/Smi1-like_dom"/>
</dbReference>
<evidence type="ECO:0000259" key="1">
    <source>
        <dbReference type="SMART" id="SM00860"/>
    </source>
</evidence>
<dbReference type="Proteomes" id="UP000612899">
    <property type="component" value="Unassembled WGS sequence"/>
</dbReference>
<comment type="caution">
    <text evidence="2">The sequence shown here is derived from an EMBL/GenBank/DDBJ whole genome shotgun (WGS) entry which is preliminary data.</text>
</comment>
<organism evidence="2 3">
    <name type="scientific">Rhizocola hellebori</name>
    <dbReference type="NCBI Taxonomy" id="1392758"/>
    <lineage>
        <taxon>Bacteria</taxon>
        <taxon>Bacillati</taxon>
        <taxon>Actinomycetota</taxon>
        <taxon>Actinomycetes</taxon>
        <taxon>Micromonosporales</taxon>
        <taxon>Micromonosporaceae</taxon>
        <taxon>Rhizocola</taxon>
    </lineage>
</organism>